<name>A0A3N0B1H5_9ACTN</name>
<reference evidence="2" key="1">
    <citation type="submission" date="2018-05" db="EMBL/GenBank/DDBJ databases">
        <title>Genome Sequencing of selected type strains of the family Eggerthellaceae.</title>
        <authorList>
            <person name="Danylec N."/>
            <person name="Stoll D.A."/>
            <person name="Doetsch A."/>
            <person name="Huch M."/>
        </authorList>
    </citation>
    <scope>NUCLEOTIDE SEQUENCE [LARGE SCALE GENOMIC DNA]</scope>
    <source>
        <strain evidence="2">DSM 24851</strain>
    </source>
</reference>
<dbReference type="Pfam" id="PF05845">
    <property type="entry name" value="PhnH"/>
    <property type="match status" value="1"/>
</dbReference>
<dbReference type="SUPFAM" id="SSF159709">
    <property type="entry name" value="PhnH-like"/>
    <property type="match status" value="1"/>
</dbReference>
<organism evidence="1 2">
    <name type="scientific">Slackia equolifaciens</name>
    <dbReference type="NCBI Taxonomy" id="498718"/>
    <lineage>
        <taxon>Bacteria</taxon>
        <taxon>Bacillati</taxon>
        <taxon>Actinomycetota</taxon>
        <taxon>Coriobacteriia</taxon>
        <taxon>Eggerthellales</taxon>
        <taxon>Eggerthellaceae</taxon>
        <taxon>Slackia</taxon>
    </lineage>
</organism>
<dbReference type="NCBIfam" id="TIGR03292">
    <property type="entry name" value="PhnH_redo"/>
    <property type="match status" value="1"/>
</dbReference>
<dbReference type="OrthoDB" id="4238947at2"/>
<dbReference type="AlphaFoldDB" id="A0A3N0B1H5"/>
<keyword evidence="2" id="KW-1185">Reference proteome</keyword>
<proteinExistence type="predicted"/>
<accession>A0A3N0B1H5</accession>
<sequence length="208" mass="21753">MISQNSEIHRIQHAFRTTMDALAHPGRVNVLPLAGGDSTPTGLDGALDTLVRMFVDQAVTFAYLGDAVRERAIASETRSRAAGAAQAAFVVVPCGSTDPTVAYAVEKATPGTLISPDRGATVFIGCDGLSSDPCDGMFGFAVSGPGVAGEACFYASTDVWQRVRETRGDEYPCGIEIMLVDGAGRIVAIPRSSQVIALGACVNDEEVR</sequence>
<dbReference type="InterPro" id="IPR008772">
    <property type="entry name" value="Phosphonate_metab_PhnH"/>
</dbReference>
<gene>
    <name evidence="1" type="primary">phnH</name>
    <name evidence="1" type="ORF">DMP06_04445</name>
</gene>
<dbReference type="GO" id="GO:0016829">
    <property type="term" value="F:lyase activity"/>
    <property type="evidence" value="ECO:0007669"/>
    <property type="project" value="UniProtKB-KW"/>
</dbReference>
<dbReference type="Gene3D" id="3.40.50.11310">
    <property type="entry name" value="Bacterial phosphonate metabolism protein PhnH"/>
    <property type="match status" value="1"/>
</dbReference>
<dbReference type="InterPro" id="IPR038058">
    <property type="entry name" value="PhnH-like_sp"/>
</dbReference>
<comment type="caution">
    <text evidence="1">The sequence shown here is derived from an EMBL/GenBank/DDBJ whole genome shotgun (WGS) entry which is preliminary data.</text>
</comment>
<protein>
    <submittedName>
        <fullName evidence="1">Phosphonate C-P lyase system protein PhnH</fullName>
    </submittedName>
</protein>
<evidence type="ECO:0000313" key="1">
    <source>
        <dbReference type="EMBL" id="RNL40619.1"/>
    </source>
</evidence>
<dbReference type="RefSeq" id="WP_123208545.1">
    <property type="nucleotide sequence ID" value="NZ_JBHTHO010000003.1"/>
</dbReference>
<dbReference type="Proteomes" id="UP000269591">
    <property type="component" value="Unassembled WGS sequence"/>
</dbReference>
<keyword evidence="1" id="KW-0456">Lyase</keyword>
<dbReference type="GO" id="GO:0019634">
    <property type="term" value="P:organic phosphonate metabolic process"/>
    <property type="evidence" value="ECO:0007669"/>
    <property type="project" value="InterPro"/>
</dbReference>
<dbReference type="EMBL" id="QIBX01000005">
    <property type="protein sequence ID" value="RNL40619.1"/>
    <property type="molecule type" value="Genomic_DNA"/>
</dbReference>
<evidence type="ECO:0000313" key="2">
    <source>
        <dbReference type="Proteomes" id="UP000269591"/>
    </source>
</evidence>